<proteinExistence type="predicted"/>
<dbReference type="EMBL" id="KE124521">
    <property type="protein sequence ID" value="EWC77199.1"/>
    <property type="molecule type" value="Genomic_DNA"/>
</dbReference>
<dbReference type="Proteomes" id="UP000030697">
    <property type="component" value="Unassembled WGS sequence"/>
</dbReference>
<dbReference type="AlphaFoldDB" id="W7JQJ6"/>
<sequence length="48" mass="5507">MNNNMKNNILSTNILSTNISMENSMDEPNYTINNVLNFDYSGHILDEI</sequence>
<protein>
    <submittedName>
        <fullName evidence="1">Uncharacterized protein</fullName>
    </submittedName>
</protein>
<accession>W7JQJ6</accession>
<evidence type="ECO:0000313" key="1">
    <source>
        <dbReference type="EMBL" id="EWC77199.1"/>
    </source>
</evidence>
<gene>
    <name evidence="1" type="ORF">C923_02125</name>
</gene>
<evidence type="ECO:0000313" key="2">
    <source>
        <dbReference type="Proteomes" id="UP000030697"/>
    </source>
</evidence>
<organism evidence="1 2">
    <name type="scientific">Plasmodium falciparum UGT5.1</name>
    <dbReference type="NCBI Taxonomy" id="1237627"/>
    <lineage>
        <taxon>Eukaryota</taxon>
        <taxon>Sar</taxon>
        <taxon>Alveolata</taxon>
        <taxon>Apicomplexa</taxon>
        <taxon>Aconoidasida</taxon>
        <taxon>Haemosporida</taxon>
        <taxon>Plasmodiidae</taxon>
        <taxon>Plasmodium</taxon>
        <taxon>Plasmodium (Laverania)</taxon>
    </lineage>
</organism>
<name>W7JQJ6_PLAFA</name>
<reference evidence="1 2" key="1">
    <citation type="submission" date="2013-02" db="EMBL/GenBank/DDBJ databases">
        <title>The Genome Sequence of Plasmodium falciparum UGT5.1.</title>
        <authorList>
            <consortium name="The Broad Institute Genome Sequencing Platform"/>
            <consortium name="The Broad Institute Genome Sequencing Center for Infectious Disease"/>
            <person name="Neafsey D."/>
            <person name="Cheeseman I."/>
            <person name="Volkman S."/>
            <person name="Adams J."/>
            <person name="Walker B."/>
            <person name="Young S.K."/>
            <person name="Zeng Q."/>
            <person name="Gargeya S."/>
            <person name="Fitzgerald M."/>
            <person name="Haas B."/>
            <person name="Abouelleil A."/>
            <person name="Alvarado L."/>
            <person name="Arachchi H.M."/>
            <person name="Berlin A.M."/>
            <person name="Chapman S.B."/>
            <person name="Dewar J."/>
            <person name="Goldberg J."/>
            <person name="Griggs A."/>
            <person name="Gujja S."/>
            <person name="Hansen M."/>
            <person name="Howarth C."/>
            <person name="Imamovic A."/>
            <person name="Larimer J."/>
            <person name="McCowan C."/>
            <person name="Murphy C."/>
            <person name="Neiman D."/>
            <person name="Pearson M."/>
            <person name="Priest M."/>
            <person name="Roberts A."/>
            <person name="Saif S."/>
            <person name="Shea T."/>
            <person name="Sisk P."/>
            <person name="Sykes S."/>
            <person name="Wortman J."/>
            <person name="Nusbaum C."/>
            <person name="Birren B."/>
        </authorList>
    </citation>
    <scope>NUCLEOTIDE SEQUENCE [LARGE SCALE GENOMIC DNA]</scope>
    <source>
        <strain evidence="1 2">UGT5.1</strain>
    </source>
</reference>